<evidence type="ECO:0000313" key="4">
    <source>
        <dbReference type="Proteomes" id="UP000008199"/>
    </source>
</evidence>
<accession>A0A979GKI1</accession>
<dbReference type="AlphaFoldDB" id="A0A979GKI1"/>
<keyword evidence="1" id="KW-1133">Transmembrane helix</keyword>
<sequence length="88" mass="10340">MFISYFDLYLITVSFVFIVFVLRFSEIAIFYLCIFSVFGCLCCAFVLLWFFVLQILFNSLLKIVKCEIADIKDRSKIVIEASLLCFFD</sequence>
<geneLocation type="plasmid" evidence="2 4">
    <name>pSE11-2</name>
</geneLocation>
<keyword evidence="2" id="KW-0614">Plasmid</keyword>
<dbReference type="Proteomes" id="UP000008199">
    <property type="component" value="Plasmid pSE11-3"/>
</dbReference>
<geneLocation type="plasmid" evidence="3 4">
    <name>pSE11-3</name>
</geneLocation>
<protein>
    <submittedName>
        <fullName evidence="2">Uncharacterized protein</fullName>
    </submittedName>
</protein>
<evidence type="ECO:0000256" key="1">
    <source>
        <dbReference type="SAM" id="Phobius"/>
    </source>
</evidence>
<evidence type="ECO:0000313" key="2">
    <source>
        <dbReference type="EMBL" id="BAG80436.1"/>
    </source>
</evidence>
<dbReference type="EMBL" id="AP009242">
    <property type="protein sequence ID" value="BAG80436.1"/>
    <property type="molecule type" value="Genomic_DNA"/>
</dbReference>
<organism evidence="2 4">
    <name type="scientific">Escherichia coli (strain SE11)</name>
    <dbReference type="NCBI Taxonomy" id="409438"/>
    <lineage>
        <taxon>Bacteria</taxon>
        <taxon>Pseudomonadati</taxon>
        <taxon>Pseudomonadota</taxon>
        <taxon>Gammaproteobacteria</taxon>
        <taxon>Enterobacterales</taxon>
        <taxon>Enterobacteriaceae</taxon>
        <taxon>Escherichia</taxon>
    </lineage>
</organism>
<name>A0A979GKI1_ECOSE</name>
<feature type="transmembrane region" description="Helical" evidence="1">
    <location>
        <begin position="6"/>
        <end position="22"/>
    </location>
</feature>
<dbReference type="EMBL" id="AP009243">
    <property type="protein sequence ID" value="BAG80469.1"/>
    <property type="molecule type" value="Genomic_DNA"/>
</dbReference>
<dbReference type="Proteomes" id="UP000008199">
    <property type="component" value="Plasmid pSE11-2"/>
</dbReference>
<evidence type="ECO:0000313" key="3">
    <source>
        <dbReference type="EMBL" id="BAG80469.1"/>
    </source>
</evidence>
<keyword evidence="1" id="KW-0812">Transmembrane</keyword>
<proteinExistence type="predicted"/>
<gene>
    <name evidence="2" type="ordered locus">ECSE_P2-0109</name>
    <name evidence="3" type="ordered locus">ECSE_P3-0030</name>
</gene>
<reference evidence="2 4" key="1">
    <citation type="journal article" date="2008" name="DNA Res.">
        <title>Complete genome sequence and comparative analysis of the wild-type commensal Escherichia coli strain SE11 isolated from a healthy adult.</title>
        <authorList>
            <person name="Oshima K."/>
            <person name="Toh H."/>
            <person name="Ogura Y."/>
            <person name="Sasamoto H."/>
            <person name="Morita H."/>
            <person name="Park S.-H."/>
            <person name="Ooka T."/>
            <person name="Iyoda S."/>
            <person name="Taylor T.D."/>
            <person name="Hayashi T."/>
            <person name="Itoh K."/>
            <person name="Hattori M."/>
        </authorList>
    </citation>
    <scope>NUCLEOTIDE SEQUENCE [LARGE SCALE GENOMIC DNA]</scope>
    <source>
        <strain evidence="2 4">SE11</strain>
        <plasmid evidence="2 4">pSE11-2</plasmid>
        <plasmid evidence="4">pSE11-3</plasmid>
    </source>
</reference>
<keyword evidence="1" id="KW-0472">Membrane</keyword>
<dbReference type="KEGG" id="ecy:ECSE_P2-0109"/>
<dbReference type="KEGG" id="ecy:ECSE_P3-0030"/>
<feature type="transmembrane region" description="Helical" evidence="1">
    <location>
        <begin position="29"/>
        <end position="52"/>
    </location>
</feature>